<dbReference type="EMBL" id="JAUSUX010000021">
    <property type="protein sequence ID" value="MDQ0287200.1"/>
    <property type="molecule type" value="Genomic_DNA"/>
</dbReference>
<accession>A0ABU0B4J7</accession>
<evidence type="ECO:0000313" key="2">
    <source>
        <dbReference type="Proteomes" id="UP001225644"/>
    </source>
</evidence>
<sequence length="61" mass="6869">MGFDHSIFGRSRDRLLQSEKHKEAFFKLLGLLVDEGLVKEKEKKCVDSTHIIANVAVPADT</sequence>
<reference evidence="1 2" key="1">
    <citation type="submission" date="2023-07" db="EMBL/GenBank/DDBJ databases">
        <title>Genomic Encyclopedia of Type Strains, Phase IV (KMG-IV): sequencing the most valuable type-strain genomes for metagenomic binning, comparative biology and taxonomic classification.</title>
        <authorList>
            <person name="Goeker M."/>
        </authorList>
    </citation>
    <scope>NUCLEOTIDE SEQUENCE [LARGE SCALE GENOMIC DNA]</scope>
    <source>
        <strain evidence="1 2">DSM 12396</strain>
    </source>
</reference>
<proteinExistence type="predicted"/>
<protein>
    <submittedName>
        <fullName evidence="1">Uncharacterized protein</fullName>
    </submittedName>
</protein>
<evidence type="ECO:0000313" key="1">
    <source>
        <dbReference type="EMBL" id="MDQ0287200.1"/>
    </source>
</evidence>
<comment type="caution">
    <text evidence="1">The sequence shown here is derived from an EMBL/GenBank/DDBJ whole genome shotgun (WGS) entry which is preliminary data.</text>
</comment>
<keyword evidence="2" id="KW-1185">Reference proteome</keyword>
<gene>
    <name evidence="1" type="ORF">J2Z49_002321</name>
</gene>
<organism evidence="1 2">
    <name type="scientific">Desulfofundulus luciae</name>
    <dbReference type="NCBI Taxonomy" id="74702"/>
    <lineage>
        <taxon>Bacteria</taxon>
        <taxon>Bacillati</taxon>
        <taxon>Bacillota</taxon>
        <taxon>Clostridia</taxon>
        <taxon>Eubacteriales</taxon>
        <taxon>Peptococcaceae</taxon>
        <taxon>Desulfofundulus</taxon>
    </lineage>
</organism>
<dbReference type="Proteomes" id="UP001225644">
    <property type="component" value="Unassembled WGS sequence"/>
</dbReference>
<name>A0ABU0B4J7_9FIRM</name>